<dbReference type="OrthoDB" id="9905822at2"/>
<name>A0A5D3KVN7_9BRAD</name>
<keyword evidence="1" id="KW-0472">Membrane</keyword>
<sequence length="89" mass="10015">MQVELLQNLICGGSAMTRLALHGLRSRQDVQDLSAEDRKTYRRWARRSCAVYAIVLVVLFAGFWLHDRTVMVAQSVSETGNSPRGGQHK</sequence>
<evidence type="ECO:0000313" key="3">
    <source>
        <dbReference type="Proteomes" id="UP000324758"/>
    </source>
</evidence>
<dbReference type="EMBL" id="VSSS01000004">
    <property type="protein sequence ID" value="TYL99957.1"/>
    <property type="molecule type" value="Genomic_DNA"/>
</dbReference>
<gene>
    <name evidence="2" type="ORF">FXB40_01330</name>
</gene>
<keyword evidence="1" id="KW-1133">Transmembrane helix</keyword>
<protein>
    <submittedName>
        <fullName evidence="2">Uncharacterized protein</fullName>
    </submittedName>
</protein>
<reference evidence="2 3" key="1">
    <citation type="submission" date="2019-08" db="EMBL/GenBank/DDBJ databases">
        <title>Bradyrhizobium hipponensis sp. nov., a rhizobium isolated from a Lupinus angustifolius root nodule in Tunisia.</title>
        <authorList>
            <person name="Off K."/>
            <person name="Rejili M."/>
            <person name="Mars M."/>
            <person name="Brachmann A."/>
            <person name="Marin M."/>
        </authorList>
    </citation>
    <scope>NUCLEOTIDE SEQUENCE [LARGE SCALE GENOMIC DNA]</scope>
    <source>
        <strain evidence="2 3">CTAW71</strain>
    </source>
</reference>
<accession>A0A5D3KVN7</accession>
<dbReference type="AlphaFoldDB" id="A0A5D3KVN7"/>
<organism evidence="2 3">
    <name type="scientific">Bradyrhizobium rifense</name>
    <dbReference type="NCBI Taxonomy" id="515499"/>
    <lineage>
        <taxon>Bacteria</taxon>
        <taxon>Pseudomonadati</taxon>
        <taxon>Pseudomonadota</taxon>
        <taxon>Alphaproteobacteria</taxon>
        <taxon>Hyphomicrobiales</taxon>
        <taxon>Nitrobacteraceae</taxon>
        <taxon>Bradyrhizobium</taxon>
    </lineage>
</organism>
<evidence type="ECO:0000256" key="1">
    <source>
        <dbReference type="SAM" id="Phobius"/>
    </source>
</evidence>
<proteinExistence type="predicted"/>
<comment type="caution">
    <text evidence="2">The sequence shown here is derived from an EMBL/GenBank/DDBJ whole genome shotgun (WGS) entry which is preliminary data.</text>
</comment>
<keyword evidence="1" id="KW-0812">Transmembrane</keyword>
<dbReference type="RefSeq" id="WP_148770395.1">
    <property type="nucleotide sequence ID" value="NZ_VSSS01000004.1"/>
</dbReference>
<keyword evidence="3" id="KW-1185">Reference proteome</keyword>
<feature type="transmembrane region" description="Helical" evidence="1">
    <location>
        <begin position="49"/>
        <end position="66"/>
    </location>
</feature>
<evidence type="ECO:0000313" key="2">
    <source>
        <dbReference type="EMBL" id="TYL99957.1"/>
    </source>
</evidence>
<dbReference type="Proteomes" id="UP000324758">
    <property type="component" value="Unassembled WGS sequence"/>
</dbReference>